<feature type="non-terminal residue" evidence="2">
    <location>
        <position position="66"/>
    </location>
</feature>
<dbReference type="Gene3D" id="3.30.1330.80">
    <property type="entry name" value="Hypothetical protein, similar to alpha- acetolactate decarboxylase, domain 2"/>
    <property type="match status" value="1"/>
</dbReference>
<accession>A0AAW4YEZ5</accession>
<dbReference type="EMBL" id="JAIUEN010000809">
    <property type="protein sequence ID" value="MCE3364406.1"/>
    <property type="molecule type" value="Genomic_DNA"/>
</dbReference>
<organism evidence="2 3">
    <name type="scientific">Staphylococcus aureus</name>
    <dbReference type="NCBI Taxonomy" id="1280"/>
    <lineage>
        <taxon>Bacteria</taxon>
        <taxon>Bacillati</taxon>
        <taxon>Bacillota</taxon>
        <taxon>Bacilli</taxon>
        <taxon>Bacillales</taxon>
        <taxon>Staphylococcaceae</taxon>
        <taxon>Staphylococcus</taxon>
    </lineage>
</organism>
<reference evidence="2" key="2">
    <citation type="submission" date="2023-08" db="EMBL/GenBank/DDBJ databases">
        <authorList>
            <person name="Zhao H."/>
            <person name="Wang X."/>
        </authorList>
    </citation>
    <scope>NUCLEOTIDE SEQUENCE</scope>
    <source>
        <strain evidence="2">NC-4</strain>
    </source>
</reference>
<dbReference type="InterPro" id="IPR005175">
    <property type="entry name" value="PPC_dom"/>
</dbReference>
<name>A0AAW4YEZ5_STAAU</name>
<gene>
    <name evidence="2" type="ORF">LB359_19505</name>
</gene>
<comment type="caution">
    <text evidence="2">The sequence shown here is derived from an EMBL/GenBank/DDBJ whole genome shotgun (WGS) entry which is preliminary data.</text>
</comment>
<dbReference type="Proteomes" id="UP001200271">
    <property type="component" value="Unassembled WGS sequence"/>
</dbReference>
<dbReference type="Pfam" id="PF03479">
    <property type="entry name" value="PCC"/>
    <property type="match status" value="1"/>
</dbReference>
<evidence type="ECO:0000313" key="2">
    <source>
        <dbReference type="EMBL" id="MCE3364406.1"/>
    </source>
</evidence>
<evidence type="ECO:0000259" key="1">
    <source>
        <dbReference type="PROSITE" id="PS51742"/>
    </source>
</evidence>
<proteinExistence type="predicted"/>
<dbReference type="AlphaFoldDB" id="A0AAW4YEZ5"/>
<sequence>MKLQKSNHTILLVLEKGEDIVECITNFADDQDLTFTSVSGIGACDDVVLKFFNLTTKQYEEKHITE</sequence>
<dbReference type="CDD" id="cd11378">
    <property type="entry name" value="DUF296"/>
    <property type="match status" value="1"/>
</dbReference>
<dbReference type="PROSITE" id="PS51742">
    <property type="entry name" value="PPC"/>
    <property type="match status" value="1"/>
</dbReference>
<evidence type="ECO:0000313" key="3">
    <source>
        <dbReference type="Proteomes" id="UP001200271"/>
    </source>
</evidence>
<reference evidence="2" key="1">
    <citation type="journal article" date="2021" name="Front Med (Lausanne)">
        <title>The Prevalence and Determinants of Fusidic Acid Resistance Among Methicillin-Resistant Staphylococcus aureus Clinical Isolates in China.</title>
        <authorList>
            <person name="Zhao H."/>
            <person name="Wang X."/>
            <person name="Wang B."/>
            <person name="Xu Y."/>
            <person name="Rao L."/>
            <person name="Wan B."/>
            <person name="Guo Y."/>
            <person name="Wu X."/>
            <person name="Yu J."/>
            <person name="Chen L."/>
            <person name="Li M."/>
            <person name="Yu F."/>
        </authorList>
    </citation>
    <scope>NUCLEOTIDE SEQUENCE</scope>
    <source>
        <strain evidence="2">NC-4</strain>
    </source>
</reference>
<dbReference type="SUPFAM" id="SSF117856">
    <property type="entry name" value="AF0104/ALDC/Ptd012-like"/>
    <property type="match status" value="1"/>
</dbReference>
<protein>
    <submittedName>
        <fullName evidence="2">DUF296 domain-containing protein</fullName>
    </submittedName>
</protein>
<feature type="domain" description="PPC" evidence="1">
    <location>
        <begin position="4"/>
        <end position="66"/>
    </location>
</feature>